<sequence length="157" mass="18722">MEKLNKEYRTYQINIKNGHRMYSYFDELCLNSNNLNNTTNFFIRQVYTALYNEGILQPLQQEVLKVILDNIDIMNANQRKAFLKKLEKEQLKPKDEQKEIKENLFDFPSKEKSFLGYNFLDCLFKTMKQKDYYSLPGQINQQVVQNVVQTGRVFLQA</sequence>
<keyword evidence="2" id="KW-1185">Reference proteome</keyword>
<comment type="caution">
    <text evidence="1">The sequence shown here is derived from an EMBL/GenBank/DDBJ whole genome shotgun (WGS) entry which is preliminary data.</text>
</comment>
<proteinExistence type="predicted"/>
<dbReference type="OrthoDB" id="442799at2"/>
<organism evidence="1 2">
    <name type="scientific">Psychrobacillus soli</name>
    <dbReference type="NCBI Taxonomy" id="1543965"/>
    <lineage>
        <taxon>Bacteria</taxon>
        <taxon>Bacillati</taxon>
        <taxon>Bacillota</taxon>
        <taxon>Bacilli</taxon>
        <taxon>Bacillales</taxon>
        <taxon>Bacillaceae</taxon>
        <taxon>Psychrobacillus</taxon>
    </lineage>
</organism>
<dbReference type="AlphaFoldDB" id="A0A544TDL8"/>
<dbReference type="RefSeq" id="WP_142606702.1">
    <property type="nucleotide sequence ID" value="NZ_VDGG01000014.1"/>
</dbReference>
<evidence type="ECO:0000313" key="2">
    <source>
        <dbReference type="Proteomes" id="UP000318937"/>
    </source>
</evidence>
<gene>
    <name evidence="1" type="ORF">FG383_08015</name>
</gene>
<evidence type="ECO:0000313" key="1">
    <source>
        <dbReference type="EMBL" id="TQR15542.1"/>
    </source>
</evidence>
<reference evidence="1 2" key="1">
    <citation type="submission" date="2019-05" db="EMBL/GenBank/DDBJ databases">
        <title>Psychrobacillus vulpis sp. nov., a new species isolated from feces of a red fox that inhabits in The Tablas de Daimiel Natural Park, Albacete, Spain.</title>
        <authorList>
            <person name="Rodriguez M."/>
            <person name="Reina J.C."/>
            <person name="Bejar V."/>
            <person name="Llamas I."/>
        </authorList>
    </citation>
    <scope>NUCLEOTIDE SEQUENCE [LARGE SCALE GENOMIC DNA]</scope>
    <source>
        <strain evidence="1 2">NHI-2</strain>
    </source>
</reference>
<dbReference type="EMBL" id="VDGG01000014">
    <property type="protein sequence ID" value="TQR15542.1"/>
    <property type="molecule type" value="Genomic_DNA"/>
</dbReference>
<dbReference type="Proteomes" id="UP000318937">
    <property type="component" value="Unassembled WGS sequence"/>
</dbReference>
<protein>
    <submittedName>
        <fullName evidence="1">Uncharacterized protein</fullName>
    </submittedName>
</protein>
<name>A0A544TDL8_9BACI</name>
<accession>A0A544TDL8</accession>